<evidence type="ECO:0000313" key="2">
    <source>
        <dbReference type="Proteomes" id="UP001150904"/>
    </source>
</evidence>
<dbReference type="OrthoDB" id="4509841at2759"/>
<evidence type="ECO:0000313" key="1">
    <source>
        <dbReference type="EMBL" id="KAJ5203810.1"/>
    </source>
</evidence>
<name>A0A9W9SZV6_9EURO</name>
<dbReference type="RefSeq" id="XP_058308289.1">
    <property type="nucleotide sequence ID" value="XM_058451751.1"/>
</dbReference>
<protein>
    <submittedName>
        <fullName evidence="1">Uncharacterized protein</fullName>
    </submittedName>
</protein>
<dbReference type="EMBL" id="JAPQKR010000012">
    <property type="protein sequence ID" value="KAJ5203810.1"/>
    <property type="molecule type" value="Genomic_DNA"/>
</dbReference>
<comment type="caution">
    <text evidence="1">The sequence shown here is derived from an EMBL/GenBank/DDBJ whole genome shotgun (WGS) entry which is preliminary data.</text>
</comment>
<dbReference type="GeneID" id="83179052"/>
<keyword evidence="2" id="KW-1185">Reference proteome</keyword>
<gene>
    <name evidence="1" type="ORF">N7498_004689</name>
</gene>
<proteinExistence type="predicted"/>
<reference evidence="1" key="2">
    <citation type="journal article" date="2023" name="IMA Fungus">
        <title>Comparative genomic study of the Penicillium genus elucidates a diverse pangenome and 15 lateral gene transfer events.</title>
        <authorList>
            <person name="Petersen C."/>
            <person name="Sorensen T."/>
            <person name="Nielsen M.R."/>
            <person name="Sondergaard T.E."/>
            <person name="Sorensen J.L."/>
            <person name="Fitzpatrick D.A."/>
            <person name="Frisvad J.C."/>
            <person name="Nielsen K.L."/>
        </authorList>
    </citation>
    <scope>NUCLEOTIDE SEQUENCE</scope>
    <source>
        <strain evidence="1">IBT 15544</strain>
    </source>
</reference>
<sequence length="107" mass="11818">MARRLPRCLISNFIRGLSSRELVERAERQKVTTTRQKKSAALAKGAAFITARKLLLGDVTIVVNSAAGEELLLKGIWARFRGLRAVVGRRGVPRSYKIDEANPGDDN</sequence>
<dbReference type="AlphaFoldDB" id="A0A9W9SZV6"/>
<dbReference type="Proteomes" id="UP001150904">
    <property type="component" value="Unassembled WGS sequence"/>
</dbReference>
<reference evidence="1" key="1">
    <citation type="submission" date="2022-12" db="EMBL/GenBank/DDBJ databases">
        <authorList>
            <person name="Petersen C."/>
        </authorList>
    </citation>
    <scope>NUCLEOTIDE SEQUENCE</scope>
    <source>
        <strain evidence="1">IBT 15544</strain>
    </source>
</reference>
<organism evidence="1 2">
    <name type="scientific">Penicillium cinerascens</name>
    <dbReference type="NCBI Taxonomy" id="70096"/>
    <lineage>
        <taxon>Eukaryota</taxon>
        <taxon>Fungi</taxon>
        <taxon>Dikarya</taxon>
        <taxon>Ascomycota</taxon>
        <taxon>Pezizomycotina</taxon>
        <taxon>Eurotiomycetes</taxon>
        <taxon>Eurotiomycetidae</taxon>
        <taxon>Eurotiales</taxon>
        <taxon>Aspergillaceae</taxon>
        <taxon>Penicillium</taxon>
    </lineage>
</organism>
<accession>A0A9W9SZV6</accession>